<evidence type="ECO:0000256" key="2">
    <source>
        <dbReference type="ARBA" id="ARBA00022692"/>
    </source>
</evidence>
<dbReference type="PANTHER" id="PTHR24243">
    <property type="entry name" value="G-PROTEIN COUPLED RECEPTOR"/>
    <property type="match status" value="1"/>
</dbReference>
<feature type="domain" description="G-protein coupled receptors family 1 profile" evidence="9">
    <location>
        <begin position="141"/>
        <end position="384"/>
    </location>
</feature>
<feature type="transmembrane region" description="Helical" evidence="8">
    <location>
        <begin position="125"/>
        <end position="149"/>
    </location>
</feature>
<feature type="transmembrane region" description="Helical" evidence="8">
    <location>
        <begin position="161"/>
        <end position="180"/>
    </location>
</feature>
<evidence type="ECO:0000256" key="3">
    <source>
        <dbReference type="ARBA" id="ARBA00022989"/>
    </source>
</evidence>
<proteinExistence type="predicted"/>
<dbReference type="InterPro" id="IPR000276">
    <property type="entry name" value="GPCR_Rhodpsn"/>
</dbReference>
<keyword evidence="3 8" id="KW-1133">Transmembrane helix</keyword>
<evidence type="ECO:0000256" key="1">
    <source>
        <dbReference type="ARBA" id="ARBA00004141"/>
    </source>
</evidence>
<keyword evidence="10" id="KW-1185">Reference proteome</keyword>
<feature type="transmembrane region" description="Helical" evidence="8">
    <location>
        <begin position="200"/>
        <end position="221"/>
    </location>
</feature>
<keyword evidence="5 8" id="KW-0472">Membrane</keyword>
<dbReference type="InterPro" id="IPR017452">
    <property type="entry name" value="GPCR_Rhodpsn_7TM"/>
</dbReference>
<evidence type="ECO:0000256" key="6">
    <source>
        <dbReference type="ARBA" id="ARBA00023170"/>
    </source>
</evidence>
<evidence type="ECO:0000259" key="9">
    <source>
        <dbReference type="PROSITE" id="PS50262"/>
    </source>
</evidence>
<dbReference type="GO" id="GO:0008188">
    <property type="term" value="F:neuropeptide receptor activity"/>
    <property type="evidence" value="ECO:0007669"/>
    <property type="project" value="TreeGrafter"/>
</dbReference>
<keyword evidence="7" id="KW-0807">Transducer</keyword>
<feature type="transmembrane region" description="Helical" evidence="8">
    <location>
        <begin position="301"/>
        <end position="321"/>
    </location>
</feature>
<accession>A0A915DX52</accession>
<name>A0A915DX52_9BILA</name>
<reference evidence="11" key="1">
    <citation type="submission" date="2022-11" db="UniProtKB">
        <authorList>
            <consortium name="WormBaseParasite"/>
        </authorList>
    </citation>
    <scope>IDENTIFICATION</scope>
</reference>
<evidence type="ECO:0000313" key="11">
    <source>
        <dbReference type="WBParaSite" id="jg23890"/>
    </source>
</evidence>
<dbReference type="WBParaSite" id="jg23890">
    <property type="protein sequence ID" value="jg23890"/>
    <property type="gene ID" value="jg23890"/>
</dbReference>
<evidence type="ECO:0000256" key="5">
    <source>
        <dbReference type="ARBA" id="ARBA00023136"/>
    </source>
</evidence>
<dbReference type="Pfam" id="PF00001">
    <property type="entry name" value="7tm_1"/>
    <property type="match status" value="1"/>
</dbReference>
<keyword evidence="2 8" id="KW-0812">Transmembrane</keyword>
<protein>
    <submittedName>
        <fullName evidence="11">G-protein coupled receptors family 1 profile domain-containing protein</fullName>
    </submittedName>
</protein>
<evidence type="ECO:0000256" key="8">
    <source>
        <dbReference type="SAM" id="Phobius"/>
    </source>
</evidence>
<evidence type="ECO:0000313" key="10">
    <source>
        <dbReference type="Proteomes" id="UP000887574"/>
    </source>
</evidence>
<comment type="subcellular location">
    <subcellularLocation>
        <location evidence="1">Membrane</location>
        <topology evidence="1">Multi-pass membrane protein</topology>
    </subcellularLocation>
</comment>
<dbReference type="Proteomes" id="UP000887574">
    <property type="component" value="Unplaced"/>
</dbReference>
<dbReference type="SUPFAM" id="SSF81321">
    <property type="entry name" value="Family A G protein-coupled receptor-like"/>
    <property type="match status" value="1"/>
</dbReference>
<dbReference type="GO" id="GO:0005886">
    <property type="term" value="C:plasma membrane"/>
    <property type="evidence" value="ECO:0007669"/>
    <property type="project" value="TreeGrafter"/>
</dbReference>
<dbReference type="PANTHER" id="PTHR24243:SF208">
    <property type="entry name" value="PYROKININ-1 RECEPTOR"/>
    <property type="match status" value="1"/>
</dbReference>
<keyword evidence="6" id="KW-0675">Receptor</keyword>
<keyword evidence="4" id="KW-0297">G-protein coupled receptor</keyword>
<evidence type="ECO:0000256" key="4">
    <source>
        <dbReference type="ARBA" id="ARBA00023040"/>
    </source>
</evidence>
<dbReference type="Gene3D" id="1.20.1070.10">
    <property type="entry name" value="Rhodopsin 7-helix transmembrane proteins"/>
    <property type="match status" value="1"/>
</dbReference>
<dbReference type="PRINTS" id="PR00237">
    <property type="entry name" value="GPCRRHODOPSN"/>
</dbReference>
<dbReference type="AlphaFoldDB" id="A0A915DX52"/>
<organism evidence="10 11">
    <name type="scientific">Ditylenchus dipsaci</name>
    <dbReference type="NCBI Taxonomy" id="166011"/>
    <lineage>
        <taxon>Eukaryota</taxon>
        <taxon>Metazoa</taxon>
        <taxon>Ecdysozoa</taxon>
        <taxon>Nematoda</taxon>
        <taxon>Chromadorea</taxon>
        <taxon>Rhabditida</taxon>
        <taxon>Tylenchina</taxon>
        <taxon>Tylenchomorpha</taxon>
        <taxon>Sphaerularioidea</taxon>
        <taxon>Anguinidae</taxon>
        <taxon>Anguininae</taxon>
        <taxon>Ditylenchus</taxon>
    </lineage>
</organism>
<sequence length="427" mass="47702">MTTNLTTIESFIQQEDNLLNSPSTSFSPFPSDYLTDAAIDDNSHDSLYIFSQLIVNLPNGSRVSAQSLDLLTLKSYCGHAEVAGFAKVLLHLIYSTSQNQIVSTVIGQEQTGTNEDAEEYIHTQFVLTLIFLVVGVLGVVGNWLTVLVICKTSSLHTPTNYLLASLACSDLFLILVGVPFDLFYLWTPHSAPAFHGFCELTSISISWFTFNSILTILALSVERLVAIRYPFHFRSCFHSRNVIGGIIGIWVSAFFPSLYIGLQFKPVLKDFCGINHQLNNGLGSCDFVGWNAVHFEYTFEVMLLLTFVLPVLFIFCCYVLILDTLSQVTSSIHLIHVQLTHRRSSTSAGTTILEENNNNCSARHRHMSTQLRSQKAHKTVLQMLGTIQATEIILIGLKRLNETQQTNTQCHIEFMPLSNITAMPKTY</sequence>
<evidence type="ECO:0000256" key="7">
    <source>
        <dbReference type="ARBA" id="ARBA00023224"/>
    </source>
</evidence>
<feature type="transmembrane region" description="Helical" evidence="8">
    <location>
        <begin position="242"/>
        <end position="262"/>
    </location>
</feature>
<dbReference type="PROSITE" id="PS50262">
    <property type="entry name" value="G_PROTEIN_RECEP_F1_2"/>
    <property type="match status" value="1"/>
</dbReference>